<sequence length="135" mass="14924">MPARGRPPPRHPLHRRPRRRPPRGQRQRLHRQSRPASTATAALCPVVLRPGALWLVCVVLKLVGFAAPVAAEYHADAAQAGPAARLPTGIPQPNKQAQARRPPIRWPARTTGSKTIWRMARTRDSCRNGGSRPRA</sequence>
<reference evidence="2 3" key="1">
    <citation type="submission" date="2018-01" db="EMBL/GenBank/DDBJ databases">
        <authorList>
            <person name="Clerissi C."/>
        </authorList>
    </citation>
    <scope>NUCLEOTIDE SEQUENCE [LARGE SCALE GENOMIC DNA]</scope>
    <source>
        <strain evidence="2">Cupriavidus taiwanensis SWF 66322</strain>
    </source>
</reference>
<proteinExistence type="predicted"/>
<dbReference type="Proteomes" id="UP000254259">
    <property type="component" value="Chromosome CBM2636"/>
</dbReference>
<protein>
    <submittedName>
        <fullName evidence="2">Uncharacterized protein</fullName>
    </submittedName>
</protein>
<gene>
    <name evidence="2" type="ORF">CBM2636_10855</name>
</gene>
<name>A0A9Q7UMW2_9BURK</name>
<organism evidence="2 3">
    <name type="scientific">Cupriavidus taiwanensis</name>
    <dbReference type="NCBI Taxonomy" id="164546"/>
    <lineage>
        <taxon>Bacteria</taxon>
        <taxon>Pseudomonadati</taxon>
        <taxon>Pseudomonadota</taxon>
        <taxon>Betaproteobacteria</taxon>
        <taxon>Burkholderiales</taxon>
        <taxon>Burkholderiaceae</taxon>
        <taxon>Cupriavidus</taxon>
    </lineage>
</organism>
<evidence type="ECO:0000256" key="1">
    <source>
        <dbReference type="SAM" id="MobiDB-lite"/>
    </source>
</evidence>
<dbReference type="EMBL" id="LT984813">
    <property type="protein sequence ID" value="SPD63839.1"/>
    <property type="molecule type" value="Genomic_DNA"/>
</dbReference>
<accession>A0A9Q7UMW2</accession>
<feature type="compositionally biased region" description="Basic residues" evidence="1">
    <location>
        <begin position="7"/>
        <end position="33"/>
    </location>
</feature>
<feature type="region of interest" description="Disordered" evidence="1">
    <location>
        <begin position="77"/>
        <end position="114"/>
    </location>
</feature>
<evidence type="ECO:0000313" key="3">
    <source>
        <dbReference type="Proteomes" id="UP000254259"/>
    </source>
</evidence>
<dbReference type="AlphaFoldDB" id="A0A9Q7UMW2"/>
<evidence type="ECO:0000313" key="2">
    <source>
        <dbReference type="EMBL" id="SPD63839.1"/>
    </source>
</evidence>
<feature type="region of interest" description="Disordered" evidence="1">
    <location>
        <begin position="1"/>
        <end position="41"/>
    </location>
</feature>